<dbReference type="Pfam" id="PF03106">
    <property type="entry name" value="WRKY"/>
    <property type="match status" value="2"/>
</dbReference>
<dbReference type="SUPFAM" id="SSF118290">
    <property type="entry name" value="WRKY DNA-binding domain"/>
    <property type="match status" value="2"/>
</dbReference>
<dbReference type="AlphaFoldDB" id="A0AAQ3TBY1"/>
<feature type="region of interest" description="Disordered" evidence="6">
    <location>
        <begin position="240"/>
        <end position="266"/>
    </location>
</feature>
<protein>
    <recommendedName>
        <fullName evidence="7">WRKY domain-containing protein</fullName>
    </recommendedName>
</protein>
<keyword evidence="5" id="KW-0539">Nucleus</keyword>
<dbReference type="GO" id="GO:0003700">
    <property type="term" value="F:DNA-binding transcription factor activity"/>
    <property type="evidence" value="ECO:0007669"/>
    <property type="project" value="InterPro"/>
</dbReference>
<evidence type="ECO:0000256" key="5">
    <source>
        <dbReference type="ARBA" id="ARBA00023242"/>
    </source>
</evidence>
<keyword evidence="9" id="KW-1185">Reference proteome</keyword>
<dbReference type="GO" id="GO:0005634">
    <property type="term" value="C:nucleus"/>
    <property type="evidence" value="ECO:0007669"/>
    <property type="project" value="UniProtKB-SubCell"/>
</dbReference>
<keyword evidence="3" id="KW-0238">DNA-binding</keyword>
<feature type="region of interest" description="Disordered" evidence="6">
    <location>
        <begin position="117"/>
        <end position="138"/>
    </location>
</feature>
<feature type="domain" description="WRKY" evidence="7">
    <location>
        <begin position="157"/>
        <end position="245"/>
    </location>
</feature>
<keyword evidence="4" id="KW-0804">Transcription</keyword>
<evidence type="ECO:0000256" key="4">
    <source>
        <dbReference type="ARBA" id="ARBA00023163"/>
    </source>
</evidence>
<dbReference type="PROSITE" id="PS50811">
    <property type="entry name" value="WRKY"/>
    <property type="match status" value="1"/>
</dbReference>
<dbReference type="PANTHER" id="PTHR31221">
    <property type="entry name" value="WRKY TRANSCRIPTION FACTOR PROTEIN 1-RELATED"/>
    <property type="match status" value="1"/>
</dbReference>
<dbReference type="PANTHER" id="PTHR31221:SF335">
    <property type="entry name" value="OS01G0584900 PROTEIN"/>
    <property type="match status" value="1"/>
</dbReference>
<dbReference type="GO" id="GO:0043565">
    <property type="term" value="F:sequence-specific DNA binding"/>
    <property type="evidence" value="ECO:0007669"/>
    <property type="project" value="InterPro"/>
</dbReference>
<dbReference type="EMBL" id="CP144748">
    <property type="protein sequence ID" value="WVZ69934.1"/>
    <property type="molecule type" value="Genomic_DNA"/>
</dbReference>
<accession>A0AAQ3TBY1</accession>
<sequence length="266" mass="28542">MSSYSSLLSLSHGDLVVGGDDAADDDMAAVCSYLSLDTALEDDVAEEYYCCPSAPEQEEAAAAAFHSMQMGQVTLFDTLQLQADDDGYCVSGRGGEQSMPDASAALSSSPAAALLTSSHHKMNQGSTSSTSSSGGATRLLGTTRGVNGGKIAFKTRSDVDVLDDGYRWRKYGKKLVKNSPNPSSDEYFLSLLKPSGRRAIYAIVIRNYYRCSSEGCHVKKRVERARDDARFVVTTYDGVHNHPAAAPRPRTCRLAGEPPHGGQQRV</sequence>
<organism evidence="8 9">
    <name type="scientific">Paspalum notatum var. saurae</name>
    <dbReference type="NCBI Taxonomy" id="547442"/>
    <lineage>
        <taxon>Eukaryota</taxon>
        <taxon>Viridiplantae</taxon>
        <taxon>Streptophyta</taxon>
        <taxon>Embryophyta</taxon>
        <taxon>Tracheophyta</taxon>
        <taxon>Spermatophyta</taxon>
        <taxon>Magnoliopsida</taxon>
        <taxon>Liliopsida</taxon>
        <taxon>Poales</taxon>
        <taxon>Poaceae</taxon>
        <taxon>PACMAD clade</taxon>
        <taxon>Panicoideae</taxon>
        <taxon>Andropogonodae</taxon>
        <taxon>Paspaleae</taxon>
        <taxon>Paspalinae</taxon>
        <taxon>Paspalum</taxon>
    </lineage>
</organism>
<feature type="compositionally biased region" description="Low complexity" evidence="6">
    <location>
        <begin position="125"/>
        <end position="138"/>
    </location>
</feature>
<dbReference type="Gene3D" id="2.20.25.80">
    <property type="entry name" value="WRKY domain"/>
    <property type="match status" value="1"/>
</dbReference>
<dbReference type="InterPro" id="IPR003657">
    <property type="entry name" value="WRKY_dom"/>
</dbReference>
<dbReference type="Proteomes" id="UP001341281">
    <property type="component" value="Chromosome 04"/>
</dbReference>
<evidence type="ECO:0000256" key="1">
    <source>
        <dbReference type="ARBA" id="ARBA00004123"/>
    </source>
</evidence>
<comment type="subcellular location">
    <subcellularLocation>
        <location evidence="1">Nucleus</location>
    </subcellularLocation>
</comment>
<keyword evidence="2" id="KW-0805">Transcription regulation</keyword>
<dbReference type="InterPro" id="IPR036576">
    <property type="entry name" value="WRKY_dom_sf"/>
</dbReference>
<evidence type="ECO:0000259" key="7">
    <source>
        <dbReference type="PROSITE" id="PS50811"/>
    </source>
</evidence>
<evidence type="ECO:0000256" key="6">
    <source>
        <dbReference type="SAM" id="MobiDB-lite"/>
    </source>
</evidence>
<reference evidence="8 9" key="1">
    <citation type="submission" date="2024-02" db="EMBL/GenBank/DDBJ databases">
        <title>High-quality chromosome-scale genome assembly of Pensacola bahiagrass (Paspalum notatum Flugge var. saurae).</title>
        <authorList>
            <person name="Vega J.M."/>
            <person name="Podio M."/>
            <person name="Orjuela J."/>
            <person name="Siena L.A."/>
            <person name="Pessino S.C."/>
            <person name="Combes M.C."/>
            <person name="Mariac C."/>
            <person name="Albertini E."/>
            <person name="Pupilli F."/>
            <person name="Ortiz J.P.A."/>
            <person name="Leblanc O."/>
        </authorList>
    </citation>
    <scope>NUCLEOTIDE SEQUENCE [LARGE SCALE GENOMIC DNA]</scope>
    <source>
        <strain evidence="8">R1</strain>
        <tissue evidence="8">Leaf</tissue>
    </source>
</reference>
<dbReference type="SMART" id="SM00774">
    <property type="entry name" value="WRKY"/>
    <property type="match status" value="1"/>
</dbReference>
<name>A0AAQ3TBY1_PASNO</name>
<evidence type="ECO:0000313" key="8">
    <source>
        <dbReference type="EMBL" id="WVZ69934.1"/>
    </source>
</evidence>
<gene>
    <name evidence="8" type="ORF">U9M48_018648</name>
</gene>
<evidence type="ECO:0000256" key="2">
    <source>
        <dbReference type="ARBA" id="ARBA00023015"/>
    </source>
</evidence>
<proteinExistence type="predicted"/>
<evidence type="ECO:0000256" key="3">
    <source>
        <dbReference type="ARBA" id="ARBA00023125"/>
    </source>
</evidence>
<evidence type="ECO:0000313" key="9">
    <source>
        <dbReference type="Proteomes" id="UP001341281"/>
    </source>
</evidence>
<dbReference type="InterPro" id="IPR044810">
    <property type="entry name" value="WRKY_plant"/>
</dbReference>